<dbReference type="AlphaFoldDB" id="A0A9W6YXB0"/>
<accession>A0A9W6YXB0</accession>
<feature type="compositionally biased region" description="Low complexity" evidence="1">
    <location>
        <begin position="47"/>
        <end position="72"/>
    </location>
</feature>
<name>A0A9W6YXB0_AMBMO</name>
<dbReference type="EMBL" id="BSXU01002052">
    <property type="protein sequence ID" value="GMG33760.1"/>
    <property type="molecule type" value="Genomic_DNA"/>
</dbReference>
<evidence type="ECO:0000313" key="2">
    <source>
        <dbReference type="EMBL" id="GMG33760.1"/>
    </source>
</evidence>
<sequence>MSVISMREFDSVEFFKVTPPSTIKTLHRQIWSSSTTASESINKFNHTSRNTFHSPSSSSSNPGSTTPTTPTNIAVETETEPVEKDLLEYTFSPEQLSVNPQNHILTGSLEVRQVIKELHDTTIDDDELIPESIYQLQVVLKTLSGQPWAIGVYDTLQYEGQPIVKPTTTAITKAGGTATGAATGTSAETANVIDYSFSHFTTIEQISENKYIVFINYGLTTKDMKIAIGVELKPGDEHFLEDELSLFETTFTDMENKAFGLFSEEEEYDDDDLDLNGLGIDDDDDHVLIENVDLDLNSNANVAGLANNRSKRNQLDVKTVVYDDESDGEIVTVVKEHVDSELSERFKNITIKYEDENEDEEEDDFGDFIAA</sequence>
<evidence type="ECO:0000256" key="1">
    <source>
        <dbReference type="SAM" id="MobiDB-lite"/>
    </source>
</evidence>
<organism evidence="2 3">
    <name type="scientific">Ambrosiozyma monospora</name>
    <name type="common">Yeast</name>
    <name type="synonym">Endomycopsis monosporus</name>
    <dbReference type="NCBI Taxonomy" id="43982"/>
    <lineage>
        <taxon>Eukaryota</taxon>
        <taxon>Fungi</taxon>
        <taxon>Dikarya</taxon>
        <taxon>Ascomycota</taxon>
        <taxon>Saccharomycotina</taxon>
        <taxon>Pichiomycetes</taxon>
        <taxon>Pichiales</taxon>
        <taxon>Pichiaceae</taxon>
        <taxon>Ambrosiozyma</taxon>
    </lineage>
</organism>
<gene>
    <name evidence="2" type="ORF">Amon01_000432000</name>
</gene>
<comment type="caution">
    <text evidence="2">The sequence shown here is derived from an EMBL/GenBank/DDBJ whole genome shotgun (WGS) entry which is preliminary data.</text>
</comment>
<keyword evidence="3" id="KW-1185">Reference proteome</keyword>
<evidence type="ECO:0000313" key="3">
    <source>
        <dbReference type="Proteomes" id="UP001165063"/>
    </source>
</evidence>
<proteinExistence type="predicted"/>
<protein>
    <submittedName>
        <fullName evidence="2">Unnamed protein product</fullName>
    </submittedName>
</protein>
<feature type="region of interest" description="Disordered" evidence="1">
    <location>
        <begin position="46"/>
        <end position="73"/>
    </location>
</feature>
<reference evidence="2" key="1">
    <citation type="submission" date="2023-04" db="EMBL/GenBank/DDBJ databases">
        <title>Ambrosiozyma monospora NBRC 1965.</title>
        <authorList>
            <person name="Ichikawa N."/>
            <person name="Sato H."/>
            <person name="Tonouchi N."/>
        </authorList>
    </citation>
    <scope>NUCLEOTIDE SEQUENCE</scope>
    <source>
        <strain evidence="2">NBRC 1965</strain>
    </source>
</reference>
<dbReference type="Proteomes" id="UP001165063">
    <property type="component" value="Unassembled WGS sequence"/>
</dbReference>